<evidence type="ECO:0000256" key="1">
    <source>
        <dbReference type="SAM" id="MobiDB-lite"/>
    </source>
</evidence>
<organism evidence="2">
    <name type="scientific">Arundo donax</name>
    <name type="common">Giant reed</name>
    <name type="synonym">Donax arundinaceus</name>
    <dbReference type="NCBI Taxonomy" id="35708"/>
    <lineage>
        <taxon>Eukaryota</taxon>
        <taxon>Viridiplantae</taxon>
        <taxon>Streptophyta</taxon>
        <taxon>Embryophyta</taxon>
        <taxon>Tracheophyta</taxon>
        <taxon>Spermatophyta</taxon>
        <taxon>Magnoliopsida</taxon>
        <taxon>Liliopsida</taxon>
        <taxon>Poales</taxon>
        <taxon>Poaceae</taxon>
        <taxon>PACMAD clade</taxon>
        <taxon>Arundinoideae</taxon>
        <taxon>Arundineae</taxon>
        <taxon>Arundo</taxon>
    </lineage>
</organism>
<evidence type="ECO:0000313" key="2">
    <source>
        <dbReference type="EMBL" id="JAD16134.1"/>
    </source>
</evidence>
<feature type="region of interest" description="Disordered" evidence="1">
    <location>
        <begin position="1"/>
        <end position="27"/>
    </location>
</feature>
<protein>
    <submittedName>
        <fullName evidence="2">Uncharacterized protein</fullName>
    </submittedName>
</protein>
<dbReference type="AlphaFoldDB" id="A0A0A8XQK9"/>
<accession>A0A0A8XQK9</accession>
<dbReference type="EMBL" id="GBRH01281761">
    <property type="protein sequence ID" value="JAD16134.1"/>
    <property type="molecule type" value="Transcribed_RNA"/>
</dbReference>
<reference evidence="2" key="1">
    <citation type="submission" date="2014-09" db="EMBL/GenBank/DDBJ databases">
        <authorList>
            <person name="Magalhaes I.L.F."/>
            <person name="Oliveira U."/>
            <person name="Santos F.R."/>
            <person name="Vidigal T.H.D.A."/>
            <person name="Brescovit A.D."/>
            <person name="Santos A.J."/>
        </authorList>
    </citation>
    <scope>NUCLEOTIDE SEQUENCE</scope>
    <source>
        <tissue evidence="2">Shoot tissue taken approximately 20 cm above the soil surface</tissue>
    </source>
</reference>
<name>A0A0A8XQK9_ARUDO</name>
<reference evidence="2" key="2">
    <citation type="journal article" date="2015" name="Data Brief">
        <title>Shoot transcriptome of the giant reed, Arundo donax.</title>
        <authorList>
            <person name="Barrero R.A."/>
            <person name="Guerrero F.D."/>
            <person name="Moolhuijzen P."/>
            <person name="Goolsby J.A."/>
            <person name="Tidwell J."/>
            <person name="Bellgard S.E."/>
            <person name="Bellgard M.I."/>
        </authorList>
    </citation>
    <scope>NUCLEOTIDE SEQUENCE</scope>
    <source>
        <tissue evidence="2">Shoot tissue taken approximately 20 cm above the soil surface</tissue>
    </source>
</reference>
<sequence length="70" mass="7975">MTKDNAIDTPSQFTNCAPERRPSENSEQPCHFILSCCIFGYVSYAETRSVFHLQSYLDHHGISIKKGRPN</sequence>
<proteinExistence type="predicted"/>